<reference evidence="1" key="2">
    <citation type="submission" date="2015-06" db="UniProtKB">
        <authorList>
            <consortium name="EnsemblMetazoa"/>
        </authorList>
    </citation>
    <scope>IDENTIFICATION</scope>
</reference>
<dbReference type="HOGENOM" id="CLU_2349048_0_0_1"/>
<evidence type="ECO:0000313" key="2">
    <source>
        <dbReference type="Proteomes" id="UP000015102"/>
    </source>
</evidence>
<reference evidence="2" key="1">
    <citation type="submission" date="2013-02" db="EMBL/GenBank/DDBJ databases">
        <authorList>
            <person name="Hughes D."/>
        </authorList>
    </citation>
    <scope>NUCLEOTIDE SEQUENCE</scope>
    <source>
        <strain>Durham</strain>
        <strain evidence="2">NC isolate 2 -- Noor lab</strain>
    </source>
</reference>
<keyword evidence="2" id="KW-1185">Reference proteome</keyword>
<organism evidence="1 2">
    <name type="scientific">Megaselia scalaris</name>
    <name type="common">Humpbacked fly</name>
    <name type="synonym">Phora scalaris</name>
    <dbReference type="NCBI Taxonomy" id="36166"/>
    <lineage>
        <taxon>Eukaryota</taxon>
        <taxon>Metazoa</taxon>
        <taxon>Ecdysozoa</taxon>
        <taxon>Arthropoda</taxon>
        <taxon>Hexapoda</taxon>
        <taxon>Insecta</taxon>
        <taxon>Pterygota</taxon>
        <taxon>Neoptera</taxon>
        <taxon>Endopterygota</taxon>
        <taxon>Diptera</taxon>
        <taxon>Brachycera</taxon>
        <taxon>Muscomorpha</taxon>
        <taxon>Platypezoidea</taxon>
        <taxon>Phoridae</taxon>
        <taxon>Megaseliini</taxon>
        <taxon>Megaselia</taxon>
    </lineage>
</organism>
<accession>T1H2Y0</accession>
<dbReference type="AlphaFoldDB" id="T1H2Y0"/>
<dbReference type="Proteomes" id="UP000015102">
    <property type="component" value="Unassembled WGS sequence"/>
</dbReference>
<name>T1H2Y0_MEGSC</name>
<dbReference type="EMBL" id="CAQQ02384252">
    <property type="status" value="NOT_ANNOTATED_CDS"/>
    <property type="molecule type" value="Genomic_DNA"/>
</dbReference>
<evidence type="ECO:0000313" key="1">
    <source>
        <dbReference type="EnsemblMetazoa" id="MESCA010586-PA"/>
    </source>
</evidence>
<dbReference type="EnsemblMetazoa" id="MESCA010586-RA">
    <property type="protein sequence ID" value="MESCA010586-PA"/>
    <property type="gene ID" value="MESCA010586"/>
</dbReference>
<sequence>MSAFAVFDALQKLNLTSDSFFVHETSRSSSSVFYIYHTTSLVSSGGIWDLIKDEILVLASKILYAVNIWKRYQSGQKLDSDCEQDVSPDVCKTLFQT</sequence>
<protein>
    <submittedName>
        <fullName evidence="1">Uncharacterized protein</fullName>
    </submittedName>
</protein>
<dbReference type="EMBL" id="CAQQ02384253">
    <property type="status" value="NOT_ANNOTATED_CDS"/>
    <property type="molecule type" value="Genomic_DNA"/>
</dbReference>
<proteinExistence type="predicted"/>